<dbReference type="Proteomes" id="UP001317705">
    <property type="component" value="Chromosome"/>
</dbReference>
<evidence type="ECO:0000313" key="4">
    <source>
        <dbReference type="Proteomes" id="UP001317705"/>
    </source>
</evidence>
<feature type="signal peptide" evidence="1">
    <location>
        <begin position="1"/>
        <end position="30"/>
    </location>
</feature>
<feature type="chain" id="PRO_5047165169" evidence="1">
    <location>
        <begin position="31"/>
        <end position="868"/>
    </location>
</feature>
<evidence type="ECO:0000256" key="1">
    <source>
        <dbReference type="SAM" id="SignalP"/>
    </source>
</evidence>
<name>A0ABN6VPI1_9BACT</name>
<dbReference type="SUPFAM" id="SSF82171">
    <property type="entry name" value="DPP6 N-terminal domain-like"/>
    <property type="match status" value="1"/>
</dbReference>
<dbReference type="Pfam" id="PF18998">
    <property type="entry name" value="Flg_new_2"/>
    <property type="match status" value="2"/>
</dbReference>
<proteinExistence type="predicted"/>
<protein>
    <submittedName>
        <fullName evidence="3">Fibronectin type III</fullName>
    </submittedName>
</protein>
<evidence type="ECO:0000313" key="3">
    <source>
        <dbReference type="EMBL" id="BDV42198.1"/>
    </source>
</evidence>
<reference evidence="3 4" key="1">
    <citation type="submission" date="2022-12" db="EMBL/GenBank/DDBJ databases">
        <title>Polyphasic characterization of Geotalea uranireducens NIT-SL11 newly isolated from a complex of sewage sludge and microbially reduced graphene oxide.</title>
        <authorList>
            <person name="Xie L."/>
            <person name="Yoshida N."/>
            <person name="Meng L."/>
        </authorList>
    </citation>
    <scope>NUCLEOTIDE SEQUENCE [LARGE SCALE GENOMIC DNA]</scope>
    <source>
        <strain evidence="3 4">NIT-SL11</strain>
    </source>
</reference>
<dbReference type="InterPro" id="IPR044060">
    <property type="entry name" value="Bacterial_rp_domain"/>
</dbReference>
<evidence type="ECO:0000259" key="2">
    <source>
        <dbReference type="PROSITE" id="PS50853"/>
    </source>
</evidence>
<sequence>MKDVKLFHGCRALVLAMLTGMLLAAGAAEAAVLTVNGGKMFTNYPTVQLSINAADYPNPVQSMRFSADDATWSAWEPVAATKSWTVATPLNLDVYSVFLQFLEQGGATSASYGASTVYDDLIDTTFSDNQGVALLGGDGNDTGDGIAVQPDGKLLVVSTLAQPASGTSLITLWRLTTGGLLDGTFNAAGTPGAISFTGSSAGTGLDKGAAVALQSDGKIVVLGTVDLGNGNYAWQVRRFNTDGTVDGTFNGNTGYYQEGATGANEAAGLAIQTDDRIMVIGSRDLGTGVTKIEVLRLNADGTLDSAFNGGTGVYRTGSETSGNRGRGVALQSDGKILLVGTYAYAGGTSDLYVERLLSDGTRDSFNGLNGAFFGGGGNLSEGRAIAVQSDGKIVVAGDVDWGGGDTDLWVLRLNDDGTKDTTFDSSIGDYVDGGTGADRASALVVQPDDRIVVVGTFDFIDDTDIWVLRLNADGTGDPTIYNFYGYYYPNASGNDEGHGVALQADGNIVLAGTFTNPLGDTDIHVNRIFANKQTLTTAAIGSGSIADNLGALAWSGSSGDGDYIRGDSVTITATPAAGSVFTGWSGACSGTTPTCTLTMAADQTAIATFALEPPAAPTGLAGTPGNGAVALTWNANSETGITGYTIHYGTASGSLGSTVTVGTVTSYTLGSLNNGTTYYVAIAALKSGVEGPLSDEIVVTPGLNLAVTFAGSGSGTVTSTPAGISCTGDCQAVFTELPVTLLATPSAGSLFSGWSGGCTGTGDCTVNQYGPVAVTATFTATPPVRLTTGTTAYYGSIAEALAAASGISSCTIDVQATAAAESLVLQSALAVLLRGGYDASFTPTADTSVLLGLTISAGSLTLDNIVIR</sequence>
<dbReference type="InterPro" id="IPR003961">
    <property type="entry name" value="FN3_dom"/>
</dbReference>
<dbReference type="Gene3D" id="2.60.40.10">
    <property type="entry name" value="Immunoglobulins"/>
    <property type="match status" value="1"/>
</dbReference>
<gene>
    <name evidence="3" type="ORF">GURASL_11210</name>
</gene>
<dbReference type="InterPro" id="IPR013431">
    <property type="entry name" value="Delta_60_rpt"/>
</dbReference>
<dbReference type="CDD" id="cd00063">
    <property type="entry name" value="FN3"/>
    <property type="match status" value="1"/>
</dbReference>
<feature type="domain" description="Fibronectin type-III" evidence="2">
    <location>
        <begin position="613"/>
        <end position="704"/>
    </location>
</feature>
<dbReference type="PANTHER" id="PTHR42754:SF1">
    <property type="entry name" value="LIPOPROTEIN"/>
    <property type="match status" value="1"/>
</dbReference>
<keyword evidence="4" id="KW-1185">Reference proteome</keyword>
<dbReference type="InterPro" id="IPR013783">
    <property type="entry name" value="Ig-like_fold"/>
</dbReference>
<dbReference type="SMART" id="SM00060">
    <property type="entry name" value="FN3"/>
    <property type="match status" value="1"/>
</dbReference>
<dbReference type="EMBL" id="AP027151">
    <property type="protein sequence ID" value="BDV42198.1"/>
    <property type="molecule type" value="Genomic_DNA"/>
</dbReference>
<dbReference type="PROSITE" id="PS50853">
    <property type="entry name" value="FN3"/>
    <property type="match status" value="1"/>
</dbReference>
<organism evidence="3 4">
    <name type="scientific">Geotalea uraniireducens</name>
    <dbReference type="NCBI Taxonomy" id="351604"/>
    <lineage>
        <taxon>Bacteria</taxon>
        <taxon>Pseudomonadati</taxon>
        <taxon>Thermodesulfobacteriota</taxon>
        <taxon>Desulfuromonadia</taxon>
        <taxon>Geobacterales</taxon>
        <taxon>Geobacteraceae</taxon>
        <taxon>Geotalea</taxon>
    </lineage>
</organism>
<dbReference type="Pfam" id="PF17164">
    <property type="entry name" value="DUF5122"/>
    <property type="match status" value="6"/>
</dbReference>
<dbReference type="NCBIfam" id="TIGR02608">
    <property type="entry name" value="delta_60_rpt"/>
    <property type="match status" value="7"/>
</dbReference>
<accession>A0ABN6VPI1</accession>
<dbReference type="PANTHER" id="PTHR42754">
    <property type="entry name" value="ENDOGLUCANASE"/>
    <property type="match status" value="1"/>
</dbReference>
<dbReference type="Gene3D" id="2.80.10.50">
    <property type="match status" value="3"/>
</dbReference>
<dbReference type="InterPro" id="IPR036116">
    <property type="entry name" value="FN3_sf"/>
</dbReference>
<dbReference type="Pfam" id="PF00041">
    <property type="entry name" value="fn3"/>
    <property type="match status" value="1"/>
</dbReference>
<keyword evidence="1" id="KW-0732">Signal</keyword>
<dbReference type="RefSeq" id="WP_282002502.1">
    <property type="nucleotide sequence ID" value="NZ_AP027151.1"/>
</dbReference>
<dbReference type="SUPFAM" id="SSF49265">
    <property type="entry name" value="Fibronectin type III"/>
    <property type="match status" value="1"/>
</dbReference>